<organism evidence="2 3">
    <name type="scientific">Tanacetum coccineum</name>
    <dbReference type="NCBI Taxonomy" id="301880"/>
    <lineage>
        <taxon>Eukaryota</taxon>
        <taxon>Viridiplantae</taxon>
        <taxon>Streptophyta</taxon>
        <taxon>Embryophyta</taxon>
        <taxon>Tracheophyta</taxon>
        <taxon>Spermatophyta</taxon>
        <taxon>Magnoliopsida</taxon>
        <taxon>eudicotyledons</taxon>
        <taxon>Gunneridae</taxon>
        <taxon>Pentapetalae</taxon>
        <taxon>asterids</taxon>
        <taxon>campanulids</taxon>
        <taxon>Asterales</taxon>
        <taxon>Asteraceae</taxon>
        <taxon>Asteroideae</taxon>
        <taxon>Anthemideae</taxon>
        <taxon>Anthemidinae</taxon>
        <taxon>Tanacetum</taxon>
    </lineage>
</organism>
<dbReference type="Pfam" id="PF00078">
    <property type="entry name" value="RVT_1"/>
    <property type="match status" value="1"/>
</dbReference>
<reference evidence="2" key="2">
    <citation type="submission" date="2022-01" db="EMBL/GenBank/DDBJ databases">
        <authorList>
            <person name="Yamashiro T."/>
            <person name="Shiraishi A."/>
            <person name="Satake H."/>
            <person name="Nakayama K."/>
        </authorList>
    </citation>
    <scope>NUCLEOTIDE SEQUENCE</scope>
</reference>
<comment type="caution">
    <text evidence="2">The sequence shown here is derived from an EMBL/GenBank/DDBJ whole genome shotgun (WGS) entry which is preliminary data.</text>
</comment>
<protein>
    <submittedName>
        <fullName evidence="2">RNA-directed DNA polymerase, eukaryota, reverse transcriptase zinc-binding domain protein</fullName>
    </submittedName>
</protein>
<sequence>MLHFLGIQESKMTLLDGVFRIKSKWVLCIFDYACSMARGLLGGLISIWDPNMFSKNSIWCDYSFIIIKGNWKNIVGDCFMVNIYGPQDHVSKLALWNRLTDFMHHHNGSYIMFGDMNAVRNAQERFGTTLNSIEADHFNSFIDSTEDVLFGSQMFGLLLLSKDRQGDPLSPFLFILVMEGLHNAFEEAVGNGLITGVNIKNSTINVSYLFYADDVIITTDWNAKDMDNIIRVLHVFYLASGLKINIHKSNIYGIGVNKDEVLSMASNACCIEGDIHFNYLGLPIGSNMKSIASWKTLVDHFHMRLSSWKANLLSIGGCLTLIKSVLGSPEEVTEALPNVRVTAIDHLWSDHNPILLHVSKSDVGPTPFKLFHSWLLRDSFEGVIKTKLPKLKEYNFGRNLLSHDKFRLLKARIKQ</sequence>
<dbReference type="PANTHER" id="PTHR33116:SF79">
    <property type="entry name" value="REVERSE TRANSCRIPTASE DOMAIN, ZINC FINGER, CCHC-TYPE-RELATED"/>
    <property type="match status" value="1"/>
</dbReference>
<evidence type="ECO:0000313" key="2">
    <source>
        <dbReference type="EMBL" id="GJS95036.1"/>
    </source>
</evidence>
<proteinExistence type="predicted"/>
<keyword evidence="2" id="KW-0808">Transferase</keyword>
<reference evidence="2" key="1">
    <citation type="journal article" date="2022" name="Int. J. Mol. Sci.">
        <title>Draft Genome of Tanacetum Coccineum: Genomic Comparison of Closely Related Tanacetum-Family Plants.</title>
        <authorList>
            <person name="Yamashiro T."/>
            <person name="Shiraishi A."/>
            <person name="Nakayama K."/>
            <person name="Satake H."/>
        </authorList>
    </citation>
    <scope>NUCLEOTIDE SEQUENCE</scope>
</reference>
<feature type="domain" description="Reverse transcriptase" evidence="1">
    <location>
        <begin position="1"/>
        <end position="284"/>
    </location>
</feature>
<evidence type="ECO:0000259" key="1">
    <source>
        <dbReference type="PROSITE" id="PS50878"/>
    </source>
</evidence>
<dbReference type="InterPro" id="IPR000477">
    <property type="entry name" value="RT_dom"/>
</dbReference>
<gene>
    <name evidence="2" type="ORF">Tco_0802004</name>
</gene>
<dbReference type="EMBL" id="BQNB010011777">
    <property type="protein sequence ID" value="GJS95036.1"/>
    <property type="molecule type" value="Genomic_DNA"/>
</dbReference>
<dbReference type="Proteomes" id="UP001151760">
    <property type="component" value="Unassembled WGS sequence"/>
</dbReference>
<evidence type="ECO:0000313" key="3">
    <source>
        <dbReference type="Proteomes" id="UP001151760"/>
    </source>
</evidence>
<dbReference type="InterPro" id="IPR043502">
    <property type="entry name" value="DNA/RNA_pol_sf"/>
</dbReference>
<dbReference type="Gene3D" id="3.60.10.10">
    <property type="entry name" value="Endonuclease/exonuclease/phosphatase"/>
    <property type="match status" value="1"/>
</dbReference>
<keyword evidence="2" id="KW-0695">RNA-directed DNA polymerase</keyword>
<keyword evidence="2" id="KW-0548">Nucleotidyltransferase</keyword>
<dbReference type="SUPFAM" id="SSF56219">
    <property type="entry name" value="DNase I-like"/>
    <property type="match status" value="1"/>
</dbReference>
<name>A0ABQ4ZZW4_9ASTR</name>
<accession>A0ABQ4ZZW4</accession>
<dbReference type="SUPFAM" id="SSF56672">
    <property type="entry name" value="DNA/RNA polymerases"/>
    <property type="match status" value="1"/>
</dbReference>
<dbReference type="InterPro" id="IPR036691">
    <property type="entry name" value="Endo/exonu/phosph_ase_sf"/>
</dbReference>
<keyword evidence="3" id="KW-1185">Reference proteome</keyword>
<dbReference type="GO" id="GO:0003964">
    <property type="term" value="F:RNA-directed DNA polymerase activity"/>
    <property type="evidence" value="ECO:0007669"/>
    <property type="project" value="UniProtKB-KW"/>
</dbReference>
<dbReference type="PANTHER" id="PTHR33116">
    <property type="entry name" value="REVERSE TRANSCRIPTASE ZINC-BINDING DOMAIN-CONTAINING PROTEIN-RELATED-RELATED"/>
    <property type="match status" value="1"/>
</dbReference>
<dbReference type="PROSITE" id="PS50878">
    <property type="entry name" value="RT_POL"/>
    <property type="match status" value="1"/>
</dbReference>